<dbReference type="Gene3D" id="2.30.40.10">
    <property type="entry name" value="Urease, subunit C, domain 1"/>
    <property type="match status" value="1"/>
</dbReference>
<dbReference type="AlphaFoldDB" id="A0AAN1XT20"/>
<evidence type="ECO:0000256" key="6">
    <source>
        <dbReference type="SAM" id="MobiDB-lite"/>
    </source>
</evidence>
<keyword evidence="4" id="KW-0378">Hydrolase</keyword>
<dbReference type="Gene3D" id="3.20.20.140">
    <property type="entry name" value="Metal-dependent hydrolases"/>
    <property type="match status" value="1"/>
</dbReference>
<accession>A0AAN1XT20</accession>
<evidence type="ECO:0000256" key="4">
    <source>
        <dbReference type="ARBA" id="ARBA00022801"/>
    </source>
</evidence>
<feature type="compositionally biased region" description="Basic and acidic residues" evidence="6">
    <location>
        <begin position="1"/>
        <end position="16"/>
    </location>
</feature>
<dbReference type="Proteomes" id="UP001317532">
    <property type="component" value="Chromosome"/>
</dbReference>
<keyword evidence="3" id="KW-0479">Metal-binding</keyword>
<evidence type="ECO:0000256" key="2">
    <source>
        <dbReference type="ARBA" id="ARBA00008829"/>
    </source>
</evidence>
<dbReference type="EMBL" id="AP025523">
    <property type="protein sequence ID" value="BDE05164.1"/>
    <property type="molecule type" value="Genomic_DNA"/>
</dbReference>
<dbReference type="InterPro" id="IPR011059">
    <property type="entry name" value="Metal-dep_hydrolase_composite"/>
</dbReference>
<name>A0AAN1XT20_UNVUL</name>
<feature type="region of interest" description="Disordered" evidence="6">
    <location>
        <begin position="1"/>
        <end position="22"/>
    </location>
</feature>
<dbReference type="GO" id="GO:0046872">
    <property type="term" value="F:metal ion binding"/>
    <property type="evidence" value="ECO:0007669"/>
    <property type="project" value="UniProtKB-KW"/>
</dbReference>
<organism evidence="8 9">
    <name type="scientific">Vulcanimicrobium alpinum</name>
    <dbReference type="NCBI Taxonomy" id="3016050"/>
    <lineage>
        <taxon>Bacteria</taxon>
        <taxon>Bacillati</taxon>
        <taxon>Vulcanimicrobiota</taxon>
        <taxon>Vulcanimicrobiia</taxon>
        <taxon>Vulcanimicrobiales</taxon>
        <taxon>Vulcanimicrobiaceae</taxon>
        <taxon>Vulcanimicrobium</taxon>
    </lineage>
</organism>
<comment type="similarity">
    <text evidence="2">Belongs to the metallo-dependent hydrolases superfamily. Hydantoinase/dihydropyrimidinase family.</text>
</comment>
<dbReference type="GO" id="GO:0016812">
    <property type="term" value="F:hydrolase activity, acting on carbon-nitrogen (but not peptide) bonds, in cyclic amides"/>
    <property type="evidence" value="ECO:0007669"/>
    <property type="project" value="TreeGrafter"/>
</dbReference>
<evidence type="ECO:0000259" key="7">
    <source>
        <dbReference type="Pfam" id="PF01979"/>
    </source>
</evidence>
<dbReference type="SUPFAM" id="SSF51556">
    <property type="entry name" value="Metallo-dependent hydrolases"/>
    <property type="match status" value="1"/>
</dbReference>
<evidence type="ECO:0000256" key="3">
    <source>
        <dbReference type="ARBA" id="ARBA00022723"/>
    </source>
</evidence>
<evidence type="ECO:0000256" key="1">
    <source>
        <dbReference type="ARBA" id="ARBA00001947"/>
    </source>
</evidence>
<evidence type="ECO:0000256" key="5">
    <source>
        <dbReference type="PIRSR" id="PIRSR611778-50"/>
    </source>
</evidence>
<dbReference type="KEGG" id="vab:WPS_04400"/>
<proteinExistence type="inferred from homology"/>
<feature type="region of interest" description="Disordered" evidence="6">
    <location>
        <begin position="471"/>
        <end position="492"/>
    </location>
</feature>
<comment type="PTM">
    <text evidence="5">Carbamylation allows a single lysine to coordinate two divalent metal cations.</text>
</comment>
<comment type="cofactor">
    <cofactor evidence="1">
        <name>Zn(2+)</name>
        <dbReference type="ChEBI" id="CHEBI:29105"/>
    </cofactor>
</comment>
<feature type="modified residue" description="N6-carboxylysine" evidence="5">
    <location>
        <position position="179"/>
    </location>
</feature>
<dbReference type="PANTHER" id="PTHR11647:SF1">
    <property type="entry name" value="COLLAPSIN RESPONSE MEDIATOR PROTEIN"/>
    <property type="match status" value="1"/>
</dbReference>
<dbReference type="InterPro" id="IPR011778">
    <property type="entry name" value="Hydantoinase/dihydroPyrase"/>
</dbReference>
<feature type="domain" description="Amidohydrolase-related" evidence="7">
    <location>
        <begin position="78"/>
        <end position="465"/>
    </location>
</feature>
<dbReference type="Pfam" id="PF01979">
    <property type="entry name" value="Amidohydro_1"/>
    <property type="match status" value="1"/>
</dbReference>
<dbReference type="InterPro" id="IPR050378">
    <property type="entry name" value="Metallo-dep_Hydrolases_sf"/>
</dbReference>
<protein>
    <submittedName>
        <fullName evidence="8">D-hydantoinase</fullName>
    </submittedName>
</protein>
<dbReference type="InterPro" id="IPR006680">
    <property type="entry name" value="Amidohydro-rel"/>
</dbReference>
<dbReference type="PANTHER" id="PTHR11647">
    <property type="entry name" value="HYDRANTOINASE/DIHYDROPYRIMIDINASE FAMILY MEMBER"/>
    <property type="match status" value="1"/>
</dbReference>
<dbReference type="GO" id="GO:0005829">
    <property type="term" value="C:cytosol"/>
    <property type="evidence" value="ECO:0007669"/>
    <property type="project" value="TreeGrafter"/>
</dbReference>
<dbReference type="NCBIfam" id="TIGR02033">
    <property type="entry name" value="D-hydantoinase"/>
    <property type="match status" value="1"/>
</dbReference>
<dbReference type="FunFam" id="3.20.20.140:FF:000076">
    <property type="entry name" value="Dihydropyrimidinase like 2"/>
    <property type="match status" value="1"/>
</dbReference>
<dbReference type="InterPro" id="IPR032466">
    <property type="entry name" value="Metal_Hydrolase"/>
</dbReference>
<reference evidence="8 9" key="1">
    <citation type="journal article" date="2022" name="ISME Commun">
        <title>Vulcanimicrobium alpinus gen. nov. sp. nov., the first cultivated representative of the candidate phylum 'Eremiobacterota', is a metabolically versatile aerobic anoxygenic phototroph.</title>
        <authorList>
            <person name="Yabe S."/>
            <person name="Muto K."/>
            <person name="Abe K."/>
            <person name="Yokota A."/>
            <person name="Staudigel H."/>
            <person name="Tebo B.M."/>
        </authorList>
    </citation>
    <scope>NUCLEOTIDE SEQUENCE [LARGE SCALE GENOMIC DNA]</scope>
    <source>
        <strain evidence="8 9">WC8-2</strain>
    </source>
</reference>
<evidence type="ECO:0000313" key="8">
    <source>
        <dbReference type="EMBL" id="BDE05164.1"/>
    </source>
</evidence>
<dbReference type="CDD" id="cd01314">
    <property type="entry name" value="D-HYD"/>
    <property type="match status" value="1"/>
</dbReference>
<keyword evidence="9" id="KW-1185">Reference proteome</keyword>
<sequence length="492" mass="52604">MQHGLSDRGLHRDGAGRRRHHFPHLERTAIGTIVKGGTVVTATDTFRADILIEDGTIAAIAHAIPAAGHTTVDASGALVFPGFIDPHTHLDMPFGGTTTIDDFASGTVAAALGGTTTIIDFALHTKGDSLANALKTWHAKAAGKAAIDYAFHLTIADGRPETLEEIPEMIAREGVNSFKVFMAYKHVLQVDDETIFKVLKAAARYGGLVQVHAENGDVIEVTVKEALSAGQTAPKYHGLTRPVELEAEATSRAIRLAEVAGAPLYVVHVSSAMAADAISDGRKRGLPIYGETCPQYLVCDASDYDRPDFAGANYVMSPPLREKRDQAVLLKKLKNGELHAFGSDHCSFNNCGQKELGKNDFSKIPNGAPTIEDRVAILFEHGVVKGVIGLNQLVALASTNPAKLFGLFPRKGTIAVGSDADIVVWDPGAERTISAATHHMKADNNIFEGMTVHGRPRFVLSRGRIIADDGRFTGEPGTGIHQKSAPFRPVQL</sequence>
<evidence type="ECO:0000313" key="9">
    <source>
        <dbReference type="Proteomes" id="UP001317532"/>
    </source>
</evidence>
<gene>
    <name evidence="8" type="primary">hyuA</name>
    <name evidence="8" type="ORF">WPS_04400</name>
</gene>
<dbReference type="SUPFAM" id="SSF51338">
    <property type="entry name" value="Composite domain of metallo-dependent hydrolases"/>
    <property type="match status" value="2"/>
</dbReference>